<name>A0A2C9CPH6_9RHOB</name>
<dbReference type="PANTHER" id="PTHR37421:SF1">
    <property type="entry name" value="UPF0260 PROTEIN YCGN"/>
    <property type="match status" value="1"/>
</dbReference>
<reference evidence="2" key="1">
    <citation type="submission" date="2017-09" db="EMBL/GenBank/DDBJ databases">
        <authorList>
            <person name="Varghese N."/>
            <person name="Submissions S."/>
        </authorList>
    </citation>
    <scope>NUCLEOTIDE SEQUENCE [LARGE SCALE GENOMIC DNA]</scope>
    <source>
        <strain evidence="2">C7</strain>
    </source>
</reference>
<dbReference type="NCBIfam" id="NF003507">
    <property type="entry name" value="PRK05170.2-5"/>
    <property type="match status" value="1"/>
</dbReference>
<accession>A0A2C9CPH6</accession>
<dbReference type="EMBL" id="OCTN01000001">
    <property type="protein sequence ID" value="SOH93123.1"/>
    <property type="molecule type" value="Genomic_DNA"/>
</dbReference>
<dbReference type="Proteomes" id="UP000220034">
    <property type="component" value="Unassembled WGS sequence"/>
</dbReference>
<dbReference type="Pfam" id="PF03692">
    <property type="entry name" value="CxxCxxCC"/>
    <property type="match status" value="1"/>
</dbReference>
<organism evidence="1 2">
    <name type="scientific">Pontivivens marinum</name>
    <dbReference type="NCBI Taxonomy" id="1690039"/>
    <lineage>
        <taxon>Bacteria</taxon>
        <taxon>Pseudomonadati</taxon>
        <taxon>Pseudomonadota</taxon>
        <taxon>Alphaproteobacteria</taxon>
        <taxon>Rhodobacterales</taxon>
        <taxon>Paracoccaceae</taxon>
        <taxon>Pontivivens</taxon>
    </lineage>
</organism>
<dbReference type="PANTHER" id="PTHR37421">
    <property type="entry name" value="UPF0260 PROTEIN YCGN"/>
    <property type="match status" value="1"/>
</dbReference>
<sequence>MTKRPEFWTLPLDALTRPEWEALCDGCGKCCLLKLEDDDGDIAYTDIACRLFDPDTCRCGNYPVRKQLVPGCVVLDAETLPEIAFWMPQTCAYRLRYEDKPIPDWHPLLTGDSGSVAMAGHSMTGRTVAEYEVDEEDYEDHIVEDLA</sequence>
<dbReference type="InterPro" id="IPR008228">
    <property type="entry name" value="UCP006173"/>
</dbReference>
<gene>
    <name evidence="1" type="ORF">SAMN06273572_101978</name>
</gene>
<dbReference type="InterPro" id="IPR005358">
    <property type="entry name" value="Puta_zinc/iron-chelating_dom"/>
</dbReference>
<keyword evidence="2" id="KW-1185">Reference proteome</keyword>
<dbReference type="OrthoDB" id="9786855at2"/>
<evidence type="ECO:0000313" key="1">
    <source>
        <dbReference type="EMBL" id="SOH93123.1"/>
    </source>
</evidence>
<dbReference type="AlphaFoldDB" id="A0A2C9CPH6"/>
<dbReference type="PIRSF" id="PIRSF006173">
    <property type="entry name" value="UCP006173"/>
    <property type="match status" value="1"/>
</dbReference>
<proteinExistence type="predicted"/>
<evidence type="ECO:0000313" key="2">
    <source>
        <dbReference type="Proteomes" id="UP000220034"/>
    </source>
</evidence>
<dbReference type="RefSeq" id="WP_097928654.1">
    <property type="nucleotide sequence ID" value="NZ_OCTN01000001.1"/>
</dbReference>
<protein>
    <submittedName>
        <fullName evidence="1">Uncharacterized protein</fullName>
    </submittedName>
</protein>
<dbReference type="NCBIfam" id="NF003501">
    <property type="entry name" value="PRK05170.1-5"/>
    <property type="match status" value="1"/>
</dbReference>